<dbReference type="EMBL" id="BLXT01008384">
    <property type="protein sequence ID" value="GFO48277.1"/>
    <property type="molecule type" value="Genomic_DNA"/>
</dbReference>
<accession>A0AAV4DW89</accession>
<organism evidence="1 2">
    <name type="scientific">Plakobranchus ocellatus</name>
    <dbReference type="NCBI Taxonomy" id="259542"/>
    <lineage>
        <taxon>Eukaryota</taxon>
        <taxon>Metazoa</taxon>
        <taxon>Spiralia</taxon>
        <taxon>Lophotrochozoa</taxon>
        <taxon>Mollusca</taxon>
        <taxon>Gastropoda</taxon>
        <taxon>Heterobranchia</taxon>
        <taxon>Euthyneura</taxon>
        <taxon>Panpulmonata</taxon>
        <taxon>Sacoglossa</taxon>
        <taxon>Placobranchoidea</taxon>
        <taxon>Plakobranchidae</taxon>
        <taxon>Plakobranchus</taxon>
    </lineage>
</organism>
<dbReference type="AlphaFoldDB" id="A0AAV4DW89"/>
<sequence>MLSDCGQPRPGQGEFTPVLSGIGSIYIYIKHQFRASFPGLTERWAGVDSSAPLGGTRGLGMRIKSGVISRSRSSQCYCATAL</sequence>
<evidence type="ECO:0000313" key="2">
    <source>
        <dbReference type="Proteomes" id="UP000735302"/>
    </source>
</evidence>
<comment type="caution">
    <text evidence="1">The sequence shown here is derived from an EMBL/GenBank/DDBJ whole genome shotgun (WGS) entry which is preliminary data.</text>
</comment>
<keyword evidence="2" id="KW-1185">Reference proteome</keyword>
<name>A0AAV4DW89_9GAST</name>
<protein>
    <submittedName>
        <fullName evidence="1">Uncharacterized protein</fullName>
    </submittedName>
</protein>
<gene>
    <name evidence="1" type="ORF">PoB_007478200</name>
</gene>
<reference evidence="1 2" key="1">
    <citation type="journal article" date="2021" name="Elife">
        <title>Chloroplast acquisition without the gene transfer in kleptoplastic sea slugs, Plakobranchus ocellatus.</title>
        <authorList>
            <person name="Maeda T."/>
            <person name="Takahashi S."/>
            <person name="Yoshida T."/>
            <person name="Shimamura S."/>
            <person name="Takaki Y."/>
            <person name="Nagai Y."/>
            <person name="Toyoda A."/>
            <person name="Suzuki Y."/>
            <person name="Arimoto A."/>
            <person name="Ishii H."/>
            <person name="Satoh N."/>
            <person name="Nishiyama T."/>
            <person name="Hasebe M."/>
            <person name="Maruyama T."/>
            <person name="Minagawa J."/>
            <person name="Obokata J."/>
            <person name="Shigenobu S."/>
        </authorList>
    </citation>
    <scope>NUCLEOTIDE SEQUENCE [LARGE SCALE GENOMIC DNA]</scope>
</reference>
<dbReference type="Proteomes" id="UP000735302">
    <property type="component" value="Unassembled WGS sequence"/>
</dbReference>
<evidence type="ECO:0000313" key="1">
    <source>
        <dbReference type="EMBL" id="GFO48277.1"/>
    </source>
</evidence>
<proteinExistence type="predicted"/>